<feature type="transmembrane region" description="Helical" evidence="1">
    <location>
        <begin position="131"/>
        <end position="151"/>
    </location>
</feature>
<feature type="transmembrane region" description="Helical" evidence="1">
    <location>
        <begin position="157"/>
        <end position="176"/>
    </location>
</feature>
<dbReference type="InterPro" id="IPR045691">
    <property type="entry name" value="DUF6056"/>
</dbReference>
<keyword evidence="1" id="KW-1133">Transmembrane helix</keyword>
<keyword evidence="1" id="KW-0472">Membrane</keyword>
<name>B6WWP2_9BACT</name>
<gene>
    <name evidence="2" type="ORF">DESPIG_02511</name>
</gene>
<keyword evidence="1" id="KW-0812">Transmembrane</keyword>
<organism evidence="2 3">
    <name type="scientific">Desulfovibrio piger ATCC 29098</name>
    <dbReference type="NCBI Taxonomy" id="411464"/>
    <lineage>
        <taxon>Bacteria</taxon>
        <taxon>Pseudomonadati</taxon>
        <taxon>Thermodesulfobacteriota</taxon>
        <taxon>Desulfovibrionia</taxon>
        <taxon>Desulfovibrionales</taxon>
        <taxon>Desulfovibrionaceae</taxon>
        <taxon>Desulfovibrio</taxon>
    </lineage>
</organism>
<feature type="transmembrane region" description="Helical" evidence="1">
    <location>
        <begin position="225"/>
        <end position="246"/>
    </location>
</feature>
<proteinExistence type="predicted"/>
<dbReference type="eggNOG" id="ENOG50328SX">
    <property type="taxonomic scope" value="Bacteria"/>
</dbReference>
<sequence length="562" mass="62231">MAGRGSSLPAIILTLAASSFVMAFFCWLSPREADDIIYAAGLSMPSLTSAGQPVSATAPPSSLADLLRLQWQEYLQWNGRFIGQFLARCLLLAPDWLHAVLTPLVHTALLFFSLLLLWGKRWRKKLVPWQIILLGGLLWFMLPAFGSAFFWRTGTANYGYTLLLAVLFLLPYRFWLDGSLSRLPGEAAFLLAGLLAGWSNESLGMLLILLALGACVVQKKAGRHLPLWAVAGLAGAVAGWLALIAAPGNLARAAALGSGLVPLASWKAFHSFLIFWSTQQLELLPLYLLDLGALVCLYRRRELSRDIWLPALLLFLMGHACIGAFVLSPSRADRAMTAGYFWLVLSTCALLFRLSVPRLFGYAARSLFLLLLVFSLWQQAQVFRQAAPLIAAKQAAARNGTLDVRHMDYPGSDKYFYPSYHTRDAILMGPTQEWSRLVPWQDARPLPGMPDIRAFATSHMLYLDGLDDRPLHLACHTHEQTISSMLREVMLHLTPPPAAPRGANALNPWFKPAVTRGKDGKALVHLRGLRRLEDIAYIGREDAGGQVVWQRLDWPSATSSRP</sequence>
<evidence type="ECO:0000313" key="3">
    <source>
        <dbReference type="Proteomes" id="UP000003676"/>
    </source>
</evidence>
<dbReference type="Proteomes" id="UP000003676">
    <property type="component" value="Unassembled WGS sequence"/>
</dbReference>
<reference evidence="2 3" key="2">
    <citation type="submission" date="2008-10" db="EMBL/GenBank/DDBJ databases">
        <authorList>
            <person name="Fulton L."/>
            <person name="Clifton S."/>
            <person name="Fulton B."/>
            <person name="Xu J."/>
            <person name="Minx P."/>
            <person name="Pepin K.H."/>
            <person name="Johnson M."/>
            <person name="Bhonagiri V."/>
            <person name="Nash W.E."/>
            <person name="Mardis E.R."/>
            <person name="Wilson R.K."/>
        </authorList>
    </citation>
    <scope>NUCLEOTIDE SEQUENCE [LARGE SCALE GENOMIC DNA]</scope>
    <source>
        <strain evidence="2 3">ATCC 29098</strain>
    </source>
</reference>
<protein>
    <recommendedName>
        <fullName evidence="4">Tat pathway signal sequence domain protein</fullName>
    </recommendedName>
</protein>
<evidence type="ECO:0000313" key="2">
    <source>
        <dbReference type="EMBL" id="EEB32659.1"/>
    </source>
</evidence>
<feature type="transmembrane region" description="Helical" evidence="1">
    <location>
        <begin position="359"/>
        <end position="377"/>
    </location>
</feature>
<dbReference type="AlphaFoldDB" id="B6WWP2"/>
<accession>B6WWP2</accession>
<reference evidence="2 3" key="1">
    <citation type="submission" date="2008-10" db="EMBL/GenBank/DDBJ databases">
        <title>Draft genome sequence of Desulvovibrio piger (ATCC 29098).</title>
        <authorList>
            <person name="Sudarsanam P."/>
            <person name="Ley R."/>
            <person name="Guruge J."/>
            <person name="Turnbaugh P.J."/>
            <person name="Mahowald M."/>
            <person name="Liep D."/>
            <person name="Gordon J."/>
        </authorList>
    </citation>
    <scope>NUCLEOTIDE SEQUENCE [LARGE SCALE GENOMIC DNA]</scope>
    <source>
        <strain evidence="2 3">ATCC 29098</strain>
    </source>
</reference>
<feature type="transmembrane region" description="Helical" evidence="1">
    <location>
        <begin position="334"/>
        <end position="352"/>
    </location>
</feature>
<feature type="transmembrane region" description="Helical" evidence="1">
    <location>
        <begin position="307"/>
        <end position="328"/>
    </location>
</feature>
<dbReference type="HOGENOM" id="CLU_505024_0_0_7"/>
<dbReference type="Pfam" id="PF19528">
    <property type="entry name" value="DUF6056"/>
    <property type="match status" value="1"/>
</dbReference>
<feature type="transmembrane region" description="Helical" evidence="1">
    <location>
        <begin position="188"/>
        <end position="213"/>
    </location>
</feature>
<dbReference type="EMBL" id="ABXU01000074">
    <property type="protein sequence ID" value="EEB32659.1"/>
    <property type="molecule type" value="Genomic_DNA"/>
</dbReference>
<comment type="caution">
    <text evidence="2">The sequence shown here is derived from an EMBL/GenBank/DDBJ whole genome shotgun (WGS) entry which is preliminary data.</text>
</comment>
<evidence type="ECO:0008006" key="4">
    <source>
        <dbReference type="Google" id="ProtNLM"/>
    </source>
</evidence>
<feature type="transmembrane region" description="Helical" evidence="1">
    <location>
        <begin position="283"/>
        <end position="300"/>
    </location>
</feature>
<evidence type="ECO:0000256" key="1">
    <source>
        <dbReference type="SAM" id="Phobius"/>
    </source>
</evidence>
<feature type="transmembrane region" description="Helical" evidence="1">
    <location>
        <begin position="96"/>
        <end position="119"/>
    </location>
</feature>